<dbReference type="PANTHER" id="PTHR11802:SF224">
    <property type="entry name" value="SERINE CARBOXYPEPTIDASE-LIKE 7 ISOFORM X1"/>
    <property type="match status" value="1"/>
</dbReference>
<name>A0AAN9PQE8_CANGL</name>
<gene>
    <name evidence="6" type="ORF">VNO77_41717</name>
</gene>
<dbReference type="EMBL" id="JAYMYQ010000010">
    <property type="protein sequence ID" value="KAK7308120.1"/>
    <property type="molecule type" value="Genomic_DNA"/>
</dbReference>
<reference evidence="6 7" key="1">
    <citation type="submission" date="2024-01" db="EMBL/GenBank/DDBJ databases">
        <title>The genomes of 5 underutilized Papilionoideae crops provide insights into root nodulation and disease resistanc.</title>
        <authorList>
            <person name="Jiang F."/>
        </authorList>
    </citation>
    <scope>NUCLEOTIDE SEQUENCE [LARGE SCALE GENOMIC DNA]</scope>
    <source>
        <strain evidence="6">LVBAO_FW01</strain>
        <tissue evidence="6">Leaves</tissue>
    </source>
</reference>
<accession>A0AAN9PQE8</accession>
<evidence type="ECO:0000256" key="5">
    <source>
        <dbReference type="ARBA" id="ARBA00023180"/>
    </source>
</evidence>
<dbReference type="GO" id="GO:0004185">
    <property type="term" value="F:serine-type carboxypeptidase activity"/>
    <property type="evidence" value="ECO:0007669"/>
    <property type="project" value="InterPro"/>
</dbReference>
<dbReference type="PRINTS" id="PR00724">
    <property type="entry name" value="CRBOXYPTASEC"/>
</dbReference>
<dbReference type="Pfam" id="PF00450">
    <property type="entry name" value="Peptidase_S10"/>
    <property type="match status" value="1"/>
</dbReference>
<evidence type="ECO:0000256" key="4">
    <source>
        <dbReference type="ARBA" id="ARBA00022801"/>
    </source>
</evidence>
<dbReference type="InterPro" id="IPR001563">
    <property type="entry name" value="Peptidase_S10"/>
</dbReference>
<evidence type="ECO:0000256" key="1">
    <source>
        <dbReference type="ARBA" id="ARBA00009431"/>
    </source>
</evidence>
<dbReference type="GO" id="GO:0019748">
    <property type="term" value="P:secondary metabolic process"/>
    <property type="evidence" value="ECO:0007669"/>
    <property type="project" value="TreeGrafter"/>
</dbReference>
<keyword evidence="7" id="KW-1185">Reference proteome</keyword>
<evidence type="ECO:0000256" key="3">
    <source>
        <dbReference type="ARBA" id="ARBA00022670"/>
    </source>
</evidence>
<dbReference type="InterPro" id="IPR033124">
    <property type="entry name" value="Ser_caboxypep_his_AS"/>
</dbReference>
<keyword evidence="5" id="KW-0325">Glycoprotein</keyword>
<proteinExistence type="inferred from homology"/>
<dbReference type="PROSITE" id="PS00560">
    <property type="entry name" value="CARBOXYPEPT_SER_HIS"/>
    <property type="match status" value="1"/>
</dbReference>
<dbReference type="Gene3D" id="3.40.50.1820">
    <property type="entry name" value="alpha/beta hydrolase"/>
    <property type="match status" value="1"/>
</dbReference>
<evidence type="ECO:0000313" key="6">
    <source>
        <dbReference type="EMBL" id="KAK7308120.1"/>
    </source>
</evidence>
<evidence type="ECO:0000256" key="2">
    <source>
        <dbReference type="ARBA" id="ARBA00022645"/>
    </source>
</evidence>
<dbReference type="SUPFAM" id="SSF53474">
    <property type="entry name" value="alpha/beta-Hydrolases"/>
    <property type="match status" value="1"/>
</dbReference>
<dbReference type="AlphaFoldDB" id="A0AAN9PQE8"/>
<keyword evidence="3" id="KW-0645">Protease</keyword>
<organism evidence="6 7">
    <name type="scientific">Canavalia gladiata</name>
    <name type="common">Sword bean</name>
    <name type="synonym">Dolichos gladiatus</name>
    <dbReference type="NCBI Taxonomy" id="3824"/>
    <lineage>
        <taxon>Eukaryota</taxon>
        <taxon>Viridiplantae</taxon>
        <taxon>Streptophyta</taxon>
        <taxon>Embryophyta</taxon>
        <taxon>Tracheophyta</taxon>
        <taxon>Spermatophyta</taxon>
        <taxon>Magnoliopsida</taxon>
        <taxon>eudicotyledons</taxon>
        <taxon>Gunneridae</taxon>
        <taxon>Pentapetalae</taxon>
        <taxon>rosids</taxon>
        <taxon>fabids</taxon>
        <taxon>Fabales</taxon>
        <taxon>Fabaceae</taxon>
        <taxon>Papilionoideae</taxon>
        <taxon>50 kb inversion clade</taxon>
        <taxon>NPAAA clade</taxon>
        <taxon>indigoferoid/millettioid clade</taxon>
        <taxon>Phaseoleae</taxon>
        <taxon>Canavalia</taxon>
    </lineage>
</organism>
<dbReference type="FunFam" id="3.40.50.1820:FF:000072">
    <property type="entry name" value="Serine carboxypeptidase-like 19"/>
    <property type="match status" value="1"/>
</dbReference>
<protein>
    <recommendedName>
        <fullName evidence="8">Serine carboxypeptidase-like 18</fullName>
    </recommendedName>
</protein>
<dbReference type="GO" id="GO:0016747">
    <property type="term" value="F:acyltransferase activity, transferring groups other than amino-acyl groups"/>
    <property type="evidence" value="ECO:0007669"/>
    <property type="project" value="TreeGrafter"/>
</dbReference>
<comment type="caution">
    <text evidence="6">The sequence shown here is derived from an EMBL/GenBank/DDBJ whole genome shotgun (WGS) entry which is preliminary data.</text>
</comment>
<sequence>MASVNVILVANPISIDMEPATPTLTAYQFQHYLATQSRCIKIFWCLILLLALSNNSVASINIVKTLPGFTGELPFLLETGYIGVGEMDEVQFFYYFVQSEGLPVTDPLLLWLNGGPGCSALSGLMYEIGPIGFDYERSIEEQKPVLALKDYSWTKVANIIFLDEPVGTGFSYAKTSAGYNTSDTKCTSQVYLFLRKWLLAHPNFQTNPVYITGDSYSGITIPVIVKKISDGNKAGNLPLINLKGYVIGNPATSEYDINSRIEFAHRVGLLSDELYEATKLDCQGEYVYPNKSEAGCIELLEIVNLCLKDVDITMILEPSCELSVTAKPNKLNWGPSHVPDALFLEANPIGRWCRAYNYLFIQNWANDKEVQEALHVRIGTINKWERCNASLSYVFDITSSIDYHRNFTSEDLRAIIYSGDHDMVIPYVGTEEWIQSLNLTVSSEDEWRPWFVDGQIAGYTERYLENKYSLTFATVKGAGHTAPEYKPKECFNMISRWFAYYYL</sequence>
<dbReference type="Proteomes" id="UP001367508">
    <property type="component" value="Unassembled WGS sequence"/>
</dbReference>
<dbReference type="InterPro" id="IPR029058">
    <property type="entry name" value="AB_hydrolase_fold"/>
</dbReference>
<dbReference type="GO" id="GO:0006508">
    <property type="term" value="P:proteolysis"/>
    <property type="evidence" value="ECO:0007669"/>
    <property type="project" value="UniProtKB-KW"/>
</dbReference>
<evidence type="ECO:0008006" key="8">
    <source>
        <dbReference type="Google" id="ProtNLM"/>
    </source>
</evidence>
<keyword evidence="4" id="KW-0378">Hydrolase</keyword>
<dbReference type="PANTHER" id="PTHR11802">
    <property type="entry name" value="SERINE PROTEASE FAMILY S10 SERINE CARBOXYPEPTIDASE"/>
    <property type="match status" value="1"/>
</dbReference>
<comment type="similarity">
    <text evidence="1">Belongs to the peptidase S10 family.</text>
</comment>
<evidence type="ECO:0000313" key="7">
    <source>
        <dbReference type="Proteomes" id="UP001367508"/>
    </source>
</evidence>
<keyword evidence="2" id="KW-0121">Carboxypeptidase</keyword>